<dbReference type="Pfam" id="PF12796">
    <property type="entry name" value="Ank_2"/>
    <property type="match status" value="1"/>
</dbReference>
<sequence>MISQVTRVYYLNGRTVLHFATVNGHVRYIRLVLDDFIPSAPFETIRNKINGSNNKTSDLFKLVNKAADGGVSAIHMAAMNGYIDCVQLLLDLRTNTSASSIGMIPFFAPLMNPQVKLRSSNLLERL</sequence>
<keyword evidence="3" id="KW-1185">Reference proteome</keyword>
<reference evidence="2" key="1">
    <citation type="submission" date="2020-07" db="EMBL/GenBank/DDBJ databases">
        <title>Ethylene signaling mediates host invasion by parasitic plants.</title>
        <authorList>
            <person name="Yoshida S."/>
        </authorList>
    </citation>
    <scope>NUCLEOTIDE SEQUENCE</scope>
    <source>
        <strain evidence="2">Okayama</strain>
    </source>
</reference>
<dbReference type="OrthoDB" id="1744943at2759"/>
<dbReference type="Gene3D" id="1.25.40.20">
    <property type="entry name" value="Ankyrin repeat-containing domain"/>
    <property type="match status" value="1"/>
</dbReference>
<dbReference type="SMART" id="SM00248">
    <property type="entry name" value="ANK"/>
    <property type="match status" value="2"/>
</dbReference>
<dbReference type="SUPFAM" id="SSF48403">
    <property type="entry name" value="Ankyrin repeat"/>
    <property type="match status" value="1"/>
</dbReference>
<dbReference type="InterPro" id="IPR002110">
    <property type="entry name" value="Ankyrin_rpt"/>
</dbReference>
<accession>A0A830DLE4</accession>
<organism evidence="2 3">
    <name type="scientific">Phtheirospermum japonicum</name>
    <dbReference type="NCBI Taxonomy" id="374723"/>
    <lineage>
        <taxon>Eukaryota</taxon>
        <taxon>Viridiplantae</taxon>
        <taxon>Streptophyta</taxon>
        <taxon>Embryophyta</taxon>
        <taxon>Tracheophyta</taxon>
        <taxon>Spermatophyta</taxon>
        <taxon>Magnoliopsida</taxon>
        <taxon>eudicotyledons</taxon>
        <taxon>Gunneridae</taxon>
        <taxon>Pentapetalae</taxon>
        <taxon>asterids</taxon>
        <taxon>lamiids</taxon>
        <taxon>Lamiales</taxon>
        <taxon>Orobanchaceae</taxon>
        <taxon>Orobanchaceae incertae sedis</taxon>
        <taxon>Phtheirospermum</taxon>
    </lineage>
</organism>
<dbReference type="PROSITE" id="PS50088">
    <property type="entry name" value="ANK_REPEAT"/>
    <property type="match status" value="2"/>
</dbReference>
<protein>
    <submittedName>
        <fullName evidence="2">E3 ubiquitin-protein ligase xbat33</fullName>
    </submittedName>
</protein>
<keyword evidence="1" id="KW-0040">ANK repeat</keyword>
<comment type="caution">
    <text evidence="2">The sequence shown here is derived from an EMBL/GenBank/DDBJ whole genome shotgun (WGS) entry which is preliminary data.</text>
</comment>
<name>A0A830DLE4_9LAMI</name>
<dbReference type="EMBL" id="BMAC01001578">
    <property type="protein sequence ID" value="GFQ07576.1"/>
    <property type="molecule type" value="Genomic_DNA"/>
</dbReference>
<dbReference type="PROSITE" id="PS50297">
    <property type="entry name" value="ANK_REP_REGION"/>
    <property type="match status" value="2"/>
</dbReference>
<dbReference type="AlphaFoldDB" id="A0A830DLE4"/>
<gene>
    <name evidence="2" type="ORF">PHJA_002901700</name>
</gene>
<evidence type="ECO:0000313" key="2">
    <source>
        <dbReference type="EMBL" id="GFQ07576.1"/>
    </source>
</evidence>
<proteinExistence type="predicted"/>
<dbReference type="Proteomes" id="UP000653305">
    <property type="component" value="Unassembled WGS sequence"/>
</dbReference>
<dbReference type="InterPro" id="IPR036770">
    <property type="entry name" value="Ankyrin_rpt-contain_sf"/>
</dbReference>
<evidence type="ECO:0000256" key="1">
    <source>
        <dbReference type="PROSITE-ProRule" id="PRU00023"/>
    </source>
</evidence>
<feature type="repeat" description="ANK" evidence="1">
    <location>
        <begin position="12"/>
        <end position="34"/>
    </location>
</feature>
<evidence type="ECO:0000313" key="3">
    <source>
        <dbReference type="Proteomes" id="UP000653305"/>
    </source>
</evidence>
<feature type="repeat" description="ANK" evidence="1">
    <location>
        <begin position="69"/>
        <end position="101"/>
    </location>
</feature>